<sequence length="176" mass="19489">MEGAKEKKDWEEEVKNTYLGGGLGFQLGEEELEAAIKALEKHRGALFQTKLPTTLMGSILPQLQILMAMAKEGLLPSFFSDRGLLELLLLAGILYECFTISRDGECWHTIGIHNGGYMPITKYVPPDVEPLLSSLRDSIDAVSLRYKVCKQDSGTCKGSTNSLLNKVAEKFDFLCL</sequence>
<evidence type="ECO:0000313" key="1">
    <source>
        <dbReference type="EMBL" id="KAJ8420477.1"/>
    </source>
</evidence>
<reference evidence="1" key="1">
    <citation type="submission" date="2022-04" db="EMBL/GenBank/DDBJ databases">
        <title>Carnegiea gigantea Genome sequencing and assembly v2.</title>
        <authorList>
            <person name="Copetti D."/>
            <person name="Sanderson M.J."/>
            <person name="Burquez A."/>
            <person name="Wojciechowski M.F."/>
        </authorList>
    </citation>
    <scope>NUCLEOTIDE SEQUENCE</scope>
    <source>
        <strain evidence="1">SGP5-SGP5p</strain>
        <tissue evidence="1">Aerial part</tissue>
    </source>
</reference>
<dbReference type="Proteomes" id="UP001153076">
    <property type="component" value="Unassembled WGS sequence"/>
</dbReference>
<proteinExistence type="predicted"/>
<evidence type="ECO:0000313" key="2">
    <source>
        <dbReference type="Proteomes" id="UP001153076"/>
    </source>
</evidence>
<organism evidence="1 2">
    <name type="scientific">Carnegiea gigantea</name>
    <dbReference type="NCBI Taxonomy" id="171969"/>
    <lineage>
        <taxon>Eukaryota</taxon>
        <taxon>Viridiplantae</taxon>
        <taxon>Streptophyta</taxon>
        <taxon>Embryophyta</taxon>
        <taxon>Tracheophyta</taxon>
        <taxon>Spermatophyta</taxon>
        <taxon>Magnoliopsida</taxon>
        <taxon>eudicotyledons</taxon>
        <taxon>Gunneridae</taxon>
        <taxon>Pentapetalae</taxon>
        <taxon>Caryophyllales</taxon>
        <taxon>Cactineae</taxon>
        <taxon>Cactaceae</taxon>
        <taxon>Cactoideae</taxon>
        <taxon>Echinocereeae</taxon>
        <taxon>Carnegiea</taxon>
    </lineage>
</organism>
<comment type="caution">
    <text evidence="1">The sequence shown here is derived from an EMBL/GenBank/DDBJ whole genome shotgun (WGS) entry which is preliminary data.</text>
</comment>
<dbReference type="EMBL" id="JAKOGI010003406">
    <property type="protein sequence ID" value="KAJ8420477.1"/>
    <property type="molecule type" value="Genomic_DNA"/>
</dbReference>
<name>A0A9Q1GJM7_9CARY</name>
<dbReference type="AlphaFoldDB" id="A0A9Q1GJM7"/>
<keyword evidence="2" id="KW-1185">Reference proteome</keyword>
<accession>A0A9Q1GJM7</accession>
<dbReference type="OrthoDB" id="3900342at2759"/>
<protein>
    <submittedName>
        <fullName evidence="1">Uncharacterized protein</fullName>
    </submittedName>
</protein>
<gene>
    <name evidence="1" type="ORF">Cgig2_027666</name>
</gene>